<sequence length="235" mass="26036">MGSASTTRLDPDQVHVTVVRLGDRIHARFPHRGLNEVAAQLATIAAQVQDEAPALRTRASVVSWLARVVGAVILVATAALFVITIRDALAHGPDRSFEWVPLIESIINDLVFAGIALFFLIALPERLMRRELLGVLHRLRSLAHIVDMHQLTKDPERLRPDFVKTSKSVEPGLERDELEHYLDYCSELLSLIGKVAALCAEETQDAVVLDTIVAIETMTTQMAGKIWQKISLLPE</sequence>
<keyword evidence="1" id="KW-0472">Membrane</keyword>
<dbReference type="AlphaFoldDB" id="W6JX11"/>
<name>W6JX11_9MICO</name>
<dbReference type="EMBL" id="CAJA01000317">
    <property type="protein sequence ID" value="CCH74108.1"/>
    <property type="molecule type" value="Genomic_DNA"/>
</dbReference>
<keyword evidence="3" id="KW-1185">Reference proteome</keyword>
<accession>W6JX11</accession>
<keyword evidence="1" id="KW-0812">Transmembrane</keyword>
<organism evidence="2 3">
    <name type="scientific">Nostocoides australiense Ben110</name>
    <dbReference type="NCBI Taxonomy" id="1193182"/>
    <lineage>
        <taxon>Bacteria</taxon>
        <taxon>Bacillati</taxon>
        <taxon>Actinomycetota</taxon>
        <taxon>Actinomycetes</taxon>
        <taxon>Micrococcales</taxon>
        <taxon>Intrasporangiaceae</taxon>
        <taxon>Nostocoides</taxon>
    </lineage>
</organism>
<feature type="transmembrane region" description="Helical" evidence="1">
    <location>
        <begin position="64"/>
        <end position="85"/>
    </location>
</feature>
<evidence type="ECO:0000313" key="3">
    <source>
        <dbReference type="Proteomes" id="UP000035763"/>
    </source>
</evidence>
<gene>
    <name evidence="2" type="ORF">BN11_3840002</name>
</gene>
<reference evidence="2 3" key="1">
    <citation type="journal article" date="2013" name="ISME J.">
        <title>A metabolic model for members of the genus Tetrasphaera involved in enhanced biological phosphorus removal.</title>
        <authorList>
            <person name="Kristiansen R."/>
            <person name="Nguyen H.T.T."/>
            <person name="Saunders A.M."/>
            <person name="Nielsen J.L."/>
            <person name="Wimmer R."/>
            <person name="Le V.Q."/>
            <person name="McIlroy S.J."/>
            <person name="Petrovski S."/>
            <person name="Seviour R.J."/>
            <person name="Calteau A."/>
            <person name="Nielsen K.L."/>
            <person name="Nielsen P.H."/>
        </authorList>
    </citation>
    <scope>NUCLEOTIDE SEQUENCE [LARGE SCALE GENOMIC DNA]</scope>
    <source>
        <strain evidence="2 3">Ben110</strain>
    </source>
</reference>
<feature type="transmembrane region" description="Helical" evidence="1">
    <location>
        <begin position="105"/>
        <end position="123"/>
    </location>
</feature>
<keyword evidence="1" id="KW-1133">Transmembrane helix</keyword>
<dbReference type="STRING" id="1193182.BN11_3840002"/>
<evidence type="ECO:0000313" key="2">
    <source>
        <dbReference type="EMBL" id="CCH74108.1"/>
    </source>
</evidence>
<proteinExistence type="predicted"/>
<protein>
    <submittedName>
        <fullName evidence="2">Uncharacterized protein</fullName>
    </submittedName>
</protein>
<dbReference type="RefSeq" id="WP_053084170.1">
    <property type="nucleotide sequence ID" value="NZ_HG764815.1"/>
</dbReference>
<dbReference type="Proteomes" id="UP000035763">
    <property type="component" value="Unassembled WGS sequence"/>
</dbReference>
<evidence type="ECO:0000256" key="1">
    <source>
        <dbReference type="SAM" id="Phobius"/>
    </source>
</evidence>
<comment type="caution">
    <text evidence="2">The sequence shown here is derived from an EMBL/GenBank/DDBJ whole genome shotgun (WGS) entry which is preliminary data.</text>
</comment>